<evidence type="ECO:0000313" key="7">
    <source>
        <dbReference type="EMBL" id="PRY21349.1"/>
    </source>
</evidence>
<dbReference type="PANTHER" id="PTHR30290">
    <property type="entry name" value="PERIPLASMIC BINDING COMPONENT OF ABC TRANSPORTER"/>
    <property type="match status" value="1"/>
</dbReference>
<dbReference type="Gene3D" id="3.10.105.10">
    <property type="entry name" value="Dipeptide-binding Protein, Domain 3"/>
    <property type="match status" value="1"/>
</dbReference>
<feature type="domain" description="Solute-binding protein family 5" evidence="6">
    <location>
        <begin position="84"/>
        <end position="430"/>
    </location>
</feature>
<evidence type="ECO:0000256" key="3">
    <source>
        <dbReference type="ARBA" id="ARBA00022448"/>
    </source>
</evidence>
<dbReference type="PANTHER" id="PTHR30290:SF10">
    <property type="entry name" value="PERIPLASMIC OLIGOPEPTIDE-BINDING PROTEIN-RELATED"/>
    <property type="match status" value="1"/>
</dbReference>
<evidence type="ECO:0000256" key="4">
    <source>
        <dbReference type="ARBA" id="ARBA00022729"/>
    </source>
</evidence>
<dbReference type="PIRSF" id="PIRSF002741">
    <property type="entry name" value="MppA"/>
    <property type="match status" value="1"/>
</dbReference>
<accession>A0A2T0RJJ1</accession>
<dbReference type="Gene3D" id="3.40.190.10">
    <property type="entry name" value="Periplasmic binding protein-like II"/>
    <property type="match status" value="1"/>
</dbReference>
<dbReference type="OrthoDB" id="5240629at2"/>
<comment type="caution">
    <text evidence="7">The sequence shown here is derived from an EMBL/GenBank/DDBJ whole genome shotgun (WGS) entry which is preliminary data.</text>
</comment>
<dbReference type="GO" id="GO:1904680">
    <property type="term" value="F:peptide transmembrane transporter activity"/>
    <property type="evidence" value="ECO:0007669"/>
    <property type="project" value="TreeGrafter"/>
</dbReference>
<evidence type="ECO:0000259" key="6">
    <source>
        <dbReference type="Pfam" id="PF00496"/>
    </source>
</evidence>
<dbReference type="Proteomes" id="UP000239209">
    <property type="component" value="Unassembled WGS sequence"/>
</dbReference>
<sequence length="519" mass="52593">MKLTTIRFAGSAALCASLALAGCGGGSGSDPESQGQVVDGGTFTLALGSDPGNLDPQSSAATALFTVTQLAYDTLVGVDTASGEIRPQLAEKWSVAGTTVKFTLRKDVTCADGTALTPKVVADNVAYVGDPKNKSPFLGTFLPAGAKAAADDAAGEVTLTLAAPAPFVLNGLASLPIVCPGGLSDRKGLAKATAGTGPYKLTEAVPGDHYSYAIREGYTWGPNGASTATPGMPDTVVVKIVENPSTAANLLLSRELNAAQVTGPDAQRLDKAGLFAARTTGILGEQWYNQAKGHATSDPAVRLALTQALDLGQLRTVLGAGQATPPTTLTVLEPLACPGGKLADALPAHDPAAATEALKKIAGKTLTFAYPTTGGSAATAAAELAVQQWKAAGITVTPKAQGGDALNQTLFGTGDWDIAWAPVNVNSPDQVVPFLSGPGVPDGTNFAGIHNADYDASVKKASGMAGAAGCADWLAAETALVKAADVVPFANQQIATYGVKARFETPGQLIPTSIRMLDR</sequence>
<dbReference type="AlphaFoldDB" id="A0A2T0RJJ1"/>
<gene>
    <name evidence="7" type="ORF">CLV70_12059</name>
</gene>
<evidence type="ECO:0000256" key="5">
    <source>
        <dbReference type="SAM" id="SignalP"/>
    </source>
</evidence>
<dbReference type="GO" id="GO:0015833">
    <property type="term" value="P:peptide transport"/>
    <property type="evidence" value="ECO:0007669"/>
    <property type="project" value="TreeGrafter"/>
</dbReference>
<dbReference type="EMBL" id="PVZG01000020">
    <property type="protein sequence ID" value="PRY21349.1"/>
    <property type="molecule type" value="Genomic_DNA"/>
</dbReference>
<keyword evidence="3" id="KW-0813">Transport</keyword>
<dbReference type="InterPro" id="IPR000914">
    <property type="entry name" value="SBP_5_dom"/>
</dbReference>
<dbReference type="CDD" id="cd00995">
    <property type="entry name" value="PBP2_NikA_DppA_OppA_like"/>
    <property type="match status" value="1"/>
</dbReference>
<name>A0A2T0RJJ1_9ACTN</name>
<reference evidence="7 8" key="1">
    <citation type="submission" date="2018-03" db="EMBL/GenBank/DDBJ databases">
        <title>Genomic Encyclopedia of Archaeal and Bacterial Type Strains, Phase II (KMG-II): from individual species to whole genera.</title>
        <authorList>
            <person name="Goeker M."/>
        </authorList>
    </citation>
    <scope>NUCLEOTIDE SEQUENCE [LARGE SCALE GENOMIC DNA]</scope>
    <source>
        <strain evidence="7 8">DSM 45348</strain>
    </source>
</reference>
<organism evidence="7 8">
    <name type="scientific">Pseudosporangium ferrugineum</name>
    <dbReference type="NCBI Taxonomy" id="439699"/>
    <lineage>
        <taxon>Bacteria</taxon>
        <taxon>Bacillati</taxon>
        <taxon>Actinomycetota</taxon>
        <taxon>Actinomycetes</taxon>
        <taxon>Micromonosporales</taxon>
        <taxon>Micromonosporaceae</taxon>
        <taxon>Pseudosporangium</taxon>
    </lineage>
</organism>
<dbReference type="Pfam" id="PF00496">
    <property type="entry name" value="SBP_bac_5"/>
    <property type="match status" value="1"/>
</dbReference>
<proteinExistence type="inferred from homology"/>
<protein>
    <submittedName>
        <fullName evidence="7">Peptide/nickel transport system substrate-binding protein</fullName>
    </submittedName>
</protein>
<comment type="subcellular location">
    <subcellularLocation>
        <location evidence="1">Cell envelope</location>
    </subcellularLocation>
</comment>
<evidence type="ECO:0000256" key="1">
    <source>
        <dbReference type="ARBA" id="ARBA00004196"/>
    </source>
</evidence>
<keyword evidence="4 5" id="KW-0732">Signal</keyword>
<feature type="signal peptide" evidence="5">
    <location>
        <begin position="1"/>
        <end position="21"/>
    </location>
</feature>
<keyword evidence="8" id="KW-1185">Reference proteome</keyword>
<dbReference type="RefSeq" id="WP_106130296.1">
    <property type="nucleotide sequence ID" value="NZ_PVZG01000020.1"/>
</dbReference>
<dbReference type="GO" id="GO:0042597">
    <property type="term" value="C:periplasmic space"/>
    <property type="evidence" value="ECO:0007669"/>
    <property type="project" value="UniProtKB-ARBA"/>
</dbReference>
<dbReference type="GO" id="GO:0030313">
    <property type="term" value="C:cell envelope"/>
    <property type="evidence" value="ECO:0007669"/>
    <property type="project" value="UniProtKB-SubCell"/>
</dbReference>
<dbReference type="InterPro" id="IPR039424">
    <property type="entry name" value="SBP_5"/>
</dbReference>
<dbReference type="GO" id="GO:0043190">
    <property type="term" value="C:ATP-binding cassette (ABC) transporter complex"/>
    <property type="evidence" value="ECO:0007669"/>
    <property type="project" value="InterPro"/>
</dbReference>
<evidence type="ECO:0000313" key="8">
    <source>
        <dbReference type="Proteomes" id="UP000239209"/>
    </source>
</evidence>
<feature type="chain" id="PRO_5038851252" evidence="5">
    <location>
        <begin position="22"/>
        <end position="519"/>
    </location>
</feature>
<dbReference type="PROSITE" id="PS51257">
    <property type="entry name" value="PROKAR_LIPOPROTEIN"/>
    <property type="match status" value="1"/>
</dbReference>
<dbReference type="SUPFAM" id="SSF53850">
    <property type="entry name" value="Periplasmic binding protein-like II"/>
    <property type="match status" value="1"/>
</dbReference>
<comment type="similarity">
    <text evidence="2">Belongs to the bacterial solute-binding protein 5 family.</text>
</comment>
<evidence type="ECO:0000256" key="2">
    <source>
        <dbReference type="ARBA" id="ARBA00005695"/>
    </source>
</evidence>
<dbReference type="InterPro" id="IPR030678">
    <property type="entry name" value="Peptide/Ni-bd"/>
</dbReference>